<evidence type="ECO:0000313" key="4">
    <source>
        <dbReference type="EMBL" id="QDV67973.1"/>
    </source>
</evidence>
<proteinExistence type="predicted"/>
<keyword evidence="1" id="KW-0697">Rotamase</keyword>
<dbReference type="PROSITE" id="PS50198">
    <property type="entry name" value="PPIC_PPIASE_2"/>
    <property type="match status" value="1"/>
</dbReference>
<gene>
    <name evidence="4" type="ORF">Poly24_16790</name>
</gene>
<dbReference type="InterPro" id="IPR027304">
    <property type="entry name" value="Trigger_fact/SurA_dom_sf"/>
</dbReference>
<keyword evidence="5" id="KW-1185">Reference proteome</keyword>
<evidence type="ECO:0000256" key="1">
    <source>
        <dbReference type="PROSITE-ProRule" id="PRU00278"/>
    </source>
</evidence>
<dbReference type="Gene3D" id="3.10.50.40">
    <property type="match status" value="1"/>
</dbReference>
<keyword evidence="1 4" id="KW-0413">Isomerase</keyword>
<dbReference type="InterPro" id="IPR046357">
    <property type="entry name" value="PPIase_dom_sf"/>
</dbReference>
<dbReference type="PANTHER" id="PTHR47245:SF2">
    <property type="entry name" value="PEPTIDYL-PROLYL CIS-TRANS ISOMERASE HP_0175-RELATED"/>
    <property type="match status" value="1"/>
</dbReference>
<dbReference type="SUPFAM" id="SSF109998">
    <property type="entry name" value="Triger factor/SurA peptide-binding domain-like"/>
    <property type="match status" value="1"/>
</dbReference>
<dbReference type="GO" id="GO:0003755">
    <property type="term" value="F:peptidyl-prolyl cis-trans isomerase activity"/>
    <property type="evidence" value="ECO:0007669"/>
    <property type="project" value="UniProtKB-KW"/>
</dbReference>
<feature type="signal peptide" evidence="2">
    <location>
        <begin position="1"/>
        <end position="23"/>
    </location>
</feature>
<protein>
    <submittedName>
        <fullName evidence="4">Peptidyl-prolyl cis-trans isomerase SurA</fullName>
    </submittedName>
</protein>
<evidence type="ECO:0000313" key="5">
    <source>
        <dbReference type="Proteomes" id="UP000315082"/>
    </source>
</evidence>
<dbReference type="KEGG" id="rcf:Poly24_16790"/>
<dbReference type="PANTHER" id="PTHR47245">
    <property type="entry name" value="PEPTIDYLPROLYL ISOMERASE"/>
    <property type="match status" value="1"/>
</dbReference>
<sequence length="309" mass="34155" precursor="true">MIHRRSRWLPILLACLWTLPASGQSQSEADAIAWIGEAPVLSSEIDLLIHRRGLTATDLEANPSLRSAIAHVLVRRHLALAALRDQSGKAGAAIIDQAIQAWQQQVLATGTTLEQAAAQQHTDVAALQSEVAWLSLWNDLLRVRLNDANLQRFFETRSYLYNGTQVDISQIFISDPEQLETLEKIADRIRSDAISFADAAAEHSQAGSAADDGHIGWIGADGDLPAVVAEAALAAEPSTLLPIIRSGLGLHLVYVHAKRTTGQRFADLTDQRRLRRDAADFLFEHLVARGQTLRDVRWRDDRLQRRPGR</sequence>
<keyword evidence="2" id="KW-0732">Signal</keyword>
<evidence type="ECO:0000256" key="2">
    <source>
        <dbReference type="SAM" id="SignalP"/>
    </source>
</evidence>
<organism evidence="4 5">
    <name type="scientific">Rosistilla carotiformis</name>
    <dbReference type="NCBI Taxonomy" id="2528017"/>
    <lineage>
        <taxon>Bacteria</taxon>
        <taxon>Pseudomonadati</taxon>
        <taxon>Planctomycetota</taxon>
        <taxon>Planctomycetia</taxon>
        <taxon>Pirellulales</taxon>
        <taxon>Pirellulaceae</taxon>
        <taxon>Rosistilla</taxon>
    </lineage>
</organism>
<dbReference type="EMBL" id="CP036348">
    <property type="protein sequence ID" value="QDV67973.1"/>
    <property type="molecule type" value="Genomic_DNA"/>
</dbReference>
<dbReference type="Pfam" id="PF00639">
    <property type="entry name" value="Rotamase"/>
    <property type="match status" value="1"/>
</dbReference>
<dbReference type="SUPFAM" id="SSF54534">
    <property type="entry name" value="FKBP-like"/>
    <property type="match status" value="1"/>
</dbReference>
<reference evidence="4 5" key="1">
    <citation type="submission" date="2019-02" db="EMBL/GenBank/DDBJ databases">
        <title>Deep-cultivation of Planctomycetes and their phenomic and genomic characterization uncovers novel biology.</title>
        <authorList>
            <person name="Wiegand S."/>
            <person name="Jogler M."/>
            <person name="Boedeker C."/>
            <person name="Pinto D."/>
            <person name="Vollmers J."/>
            <person name="Rivas-Marin E."/>
            <person name="Kohn T."/>
            <person name="Peeters S.H."/>
            <person name="Heuer A."/>
            <person name="Rast P."/>
            <person name="Oberbeckmann S."/>
            <person name="Bunk B."/>
            <person name="Jeske O."/>
            <person name="Meyerdierks A."/>
            <person name="Storesund J.E."/>
            <person name="Kallscheuer N."/>
            <person name="Luecker S."/>
            <person name="Lage O.M."/>
            <person name="Pohl T."/>
            <person name="Merkel B.J."/>
            <person name="Hornburger P."/>
            <person name="Mueller R.-W."/>
            <person name="Bruemmer F."/>
            <person name="Labrenz M."/>
            <person name="Spormann A.M."/>
            <person name="Op den Camp H."/>
            <person name="Overmann J."/>
            <person name="Amann R."/>
            <person name="Jetten M.S.M."/>
            <person name="Mascher T."/>
            <person name="Medema M.H."/>
            <person name="Devos D.P."/>
            <person name="Kaster A.-K."/>
            <person name="Ovreas L."/>
            <person name="Rohde M."/>
            <person name="Galperin M.Y."/>
            <person name="Jogler C."/>
        </authorList>
    </citation>
    <scope>NUCLEOTIDE SEQUENCE [LARGE SCALE GENOMIC DNA]</scope>
    <source>
        <strain evidence="4 5">Poly24</strain>
    </source>
</reference>
<dbReference type="InterPro" id="IPR000297">
    <property type="entry name" value="PPIase_PpiC"/>
</dbReference>
<dbReference type="OrthoDB" id="14196at2"/>
<feature type="chain" id="PRO_5022140041" evidence="2">
    <location>
        <begin position="24"/>
        <end position="309"/>
    </location>
</feature>
<evidence type="ECO:0000259" key="3">
    <source>
        <dbReference type="PROSITE" id="PS50198"/>
    </source>
</evidence>
<dbReference type="InterPro" id="IPR050245">
    <property type="entry name" value="PrsA_foldase"/>
</dbReference>
<feature type="domain" description="PpiC" evidence="3">
    <location>
        <begin position="163"/>
        <end position="257"/>
    </location>
</feature>
<dbReference type="AlphaFoldDB" id="A0A518JR07"/>
<accession>A0A518JR07</accession>
<dbReference type="RefSeq" id="WP_145093078.1">
    <property type="nucleotide sequence ID" value="NZ_CP036348.1"/>
</dbReference>
<name>A0A518JR07_9BACT</name>
<dbReference type="Proteomes" id="UP000315082">
    <property type="component" value="Chromosome"/>
</dbReference>